<evidence type="ECO:0000313" key="6">
    <source>
        <dbReference type="Proteomes" id="UP000319859"/>
    </source>
</evidence>
<keyword evidence="1" id="KW-0805">Transcription regulation</keyword>
<evidence type="ECO:0000256" key="3">
    <source>
        <dbReference type="ARBA" id="ARBA00023163"/>
    </source>
</evidence>
<dbReference type="GO" id="GO:0003700">
    <property type="term" value="F:DNA-binding transcription factor activity"/>
    <property type="evidence" value="ECO:0007669"/>
    <property type="project" value="InterPro"/>
</dbReference>
<dbReference type="SMART" id="SM00342">
    <property type="entry name" value="HTH_ARAC"/>
    <property type="match status" value="1"/>
</dbReference>
<name>A0A560ETU3_9PROT</name>
<gene>
    <name evidence="5" type="ORF">FBZ89_12311</name>
</gene>
<dbReference type="PANTHER" id="PTHR46796">
    <property type="entry name" value="HTH-TYPE TRANSCRIPTIONAL ACTIVATOR RHAS-RELATED"/>
    <property type="match status" value="1"/>
</dbReference>
<dbReference type="InterPro" id="IPR018060">
    <property type="entry name" value="HTH_AraC"/>
</dbReference>
<dbReference type="InterPro" id="IPR009057">
    <property type="entry name" value="Homeodomain-like_sf"/>
</dbReference>
<evidence type="ECO:0000313" key="5">
    <source>
        <dbReference type="EMBL" id="TWB12800.1"/>
    </source>
</evidence>
<dbReference type="PROSITE" id="PS01124">
    <property type="entry name" value="HTH_ARAC_FAMILY_2"/>
    <property type="match status" value="1"/>
</dbReference>
<protein>
    <submittedName>
        <fullName evidence="5">AraC-like DNA-binding protein</fullName>
    </submittedName>
</protein>
<dbReference type="Gene3D" id="1.10.10.60">
    <property type="entry name" value="Homeodomain-like"/>
    <property type="match status" value="2"/>
</dbReference>
<proteinExistence type="predicted"/>
<dbReference type="EMBL" id="VITN01000023">
    <property type="protein sequence ID" value="TWB12800.1"/>
    <property type="molecule type" value="Genomic_DNA"/>
</dbReference>
<keyword evidence="3" id="KW-0804">Transcription</keyword>
<dbReference type="Proteomes" id="UP000319859">
    <property type="component" value="Unassembled WGS sequence"/>
</dbReference>
<dbReference type="InterPro" id="IPR050204">
    <property type="entry name" value="AraC_XylS_family_regulators"/>
</dbReference>
<evidence type="ECO:0000256" key="1">
    <source>
        <dbReference type="ARBA" id="ARBA00023015"/>
    </source>
</evidence>
<sequence length="326" mass="35824">MFTPAAAVQDNTVAPFPFRLTPERPHHAAHGAHGERLAEQFHLPSVPALVATLRPSNTVLAVSHLQTQAPPPLPSLAFPPEDAYLVLLHLQHLADHRFWLDGREIPVSACDAGAVSIAHLAHNPVWLFAAPLDALAFYIPMTALQAVARQHNAQPPPILHCPRNQPDATALQLGFNLLAPLKKGQSGALFFTDHVMQAFCAYIAQRYGRMEVARRLQGGLTPRQERQAKSLLMSSIQTGATVAEVAAAVGLSPSYFLRAFRQSVGEPPRRWLTAHKLEQAKRYLTETDMPLAEVAVACGFGDQPYLTRLFTRLVGKPPGAWRRDQR</sequence>
<keyword evidence="2 5" id="KW-0238">DNA-binding</keyword>
<dbReference type="Pfam" id="PF12833">
    <property type="entry name" value="HTH_18"/>
    <property type="match status" value="1"/>
</dbReference>
<dbReference type="SUPFAM" id="SSF46689">
    <property type="entry name" value="Homeodomain-like"/>
    <property type="match status" value="2"/>
</dbReference>
<dbReference type="PROSITE" id="PS00041">
    <property type="entry name" value="HTH_ARAC_FAMILY_1"/>
    <property type="match status" value="2"/>
</dbReference>
<dbReference type="GO" id="GO:0043565">
    <property type="term" value="F:sequence-specific DNA binding"/>
    <property type="evidence" value="ECO:0007669"/>
    <property type="project" value="InterPro"/>
</dbReference>
<evidence type="ECO:0000259" key="4">
    <source>
        <dbReference type="PROSITE" id="PS01124"/>
    </source>
</evidence>
<accession>A0A560ETU3</accession>
<dbReference type="AlphaFoldDB" id="A0A560ETU3"/>
<reference evidence="5 6" key="1">
    <citation type="submission" date="2019-06" db="EMBL/GenBank/DDBJ databases">
        <title>Genomic Encyclopedia of Type Strains, Phase IV (KMG-V): Genome sequencing to study the core and pangenomes of soil and plant-associated prokaryotes.</title>
        <authorList>
            <person name="Whitman W."/>
        </authorList>
    </citation>
    <scope>NUCLEOTIDE SEQUENCE [LARGE SCALE GENOMIC DNA]</scope>
    <source>
        <strain evidence="5 6">BR 11880</strain>
    </source>
</reference>
<dbReference type="PANTHER" id="PTHR46796:SF14">
    <property type="entry name" value="TRANSCRIPTIONAL REGULATORY PROTEIN"/>
    <property type="match status" value="1"/>
</dbReference>
<dbReference type="RefSeq" id="WP_186457573.1">
    <property type="nucleotide sequence ID" value="NZ_VITN01000023.1"/>
</dbReference>
<comment type="caution">
    <text evidence="5">The sequence shown here is derived from an EMBL/GenBank/DDBJ whole genome shotgun (WGS) entry which is preliminary data.</text>
</comment>
<dbReference type="InterPro" id="IPR018062">
    <property type="entry name" value="HTH_AraC-typ_CS"/>
</dbReference>
<feature type="domain" description="HTH araC/xylS-type" evidence="4">
    <location>
        <begin position="226"/>
        <end position="324"/>
    </location>
</feature>
<organism evidence="5 6">
    <name type="scientific">Nitrospirillum amazonense</name>
    <dbReference type="NCBI Taxonomy" id="28077"/>
    <lineage>
        <taxon>Bacteria</taxon>
        <taxon>Pseudomonadati</taxon>
        <taxon>Pseudomonadota</taxon>
        <taxon>Alphaproteobacteria</taxon>
        <taxon>Rhodospirillales</taxon>
        <taxon>Azospirillaceae</taxon>
        <taxon>Nitrospirillum</taxon>
    </lineage>
</organism>
<evidence type="ECO:0000256" key="2">
    <source>
        <dbReference type="ARBA" id="ARBA00023125"/>
    </source>
</evidence>